<protein>
    <recommendedName>
        <fullName evidence="5">2-dehydro-3-deoxy-phosphogluconate aldolase</fullName>
        <ecNumber evidence="5">4.1.2.14</ecNumber>
    </recommendedName>
</protein>
<sequence>MNPIVEKVYQIGIIPVIAFNSVDEALPLCKALAEGGLPAAEVTFRTACAEECIRKIHEEMPEMLLGAGTVLTCEQADRAMAAGASFIVAPGFDPEVCKHVIDKGGIMMPGTASAGEMQQAMNMGCEALKFFPAEANGGVGMLKNIGAALKGARWMCTGGVNAKNVNDYLGYDQIFAVGGTWMCKSDVIKAGDWAKITAQSKEAVDTMLGLRLHHVGINTGNEEEAMKIATLLGGLLNMKVAPGNSSIFVGNKEFEIMKKPGRGTNGHIAIACNNVDRAIYHLSQRGVKFDLDSKNVKNGKTIACYFADEIAGFAMHLVQA</sequence>
<dbReference type="GO" id="GO:0008675">
    <property type="term" value="F:2-dehydro-3-deoxy-phosphogluconate aldolase activity"/>
    <property type="evidence" value="ECO:0007669"/>
    <property type="project" value="UniProtKB-EC"/>
</dbReference>
<name>A0A291TD34_9FIRM</name>
<dbReference type="InterPro" id="IPR031337">
    <property type="entry name" value="KDPG/KHG_AS_1"/>
</dbReference>
<evidence type="ECO:0000313" key="10">
    <source>
        <dbReference type="EMBL" id="ATL90881.1"/>
    </source>
</evidence>
<evidence type="ECO:0000256" key="5">
    <source>
        <dbReference type="ARBA" id="ARBA00013063"/>
    </source>
</evidence>
<dbReference type="InterPro" id="IPR031338">
    <property type="entry name" value="KDPG/KHG_AS_2"/>
</dbReference>
<accession>A0A291TD34</accession>
<evidence type="ECO:0000256" key="4">
    <source>
        <dbReference type="ARBA" id="ARBA00011233"/>
    </source>
</evidence>
<dbReference type="Proteomes" id="UP000223709">
    <property type="component" value="Chromosome"/>
</dbReference>
<comment type="subunit">
    <text evidence="4">Homotrimer.</text>
</comment>
<keyword evidence="8" id="KW-0119">Carbohydrate metabolism</keyword>
<dbReference type="InterPro" id="IPR029068">
    <property type="entry name" value="Glyas_Bleomycin-R_OHBP_Dase"/>
</dbReference>
<dbReference type="NCBIfam" id="TIGR01182">
    <property type="entry name" value="eda"/>
    <property type="match status" value="1"/>
</dbReference>
<evidence type="ECO:0000259" key="9">
    <source>
        <dbReference type="PROSITE" id="PS51819"/>
    </source>
</evidence>
<dbReference type="InterPro" id="IPR013785">
    <property type="entry name" value="Aldolase_TIM"/>
</dbReference>
<comment type="similarity">
    <text evidence="3">Belongs to the KHG/KDPG aldolase family.</text>
</comment>
<evidence type="ECO:0000256" key="1">
    <source>
        <dbReference type="ARBA" id="ARBA00000654"/>
    </source>
</evidence>
<dbReference type="PANTHER" id="PTHR30246:SF1">
    <property type="entry name" value="2-DEHYDRO-3-DEOXY-6-PHOSPHOGALACTONATE ALDOLASE-RELATED"/>
    <property type="match status" value="1"/>
</dbReference>
<dbReference type="EMBL" id="CP023819">
    <property type="protein sequence ID" value="ATL90881.1"/>
    <property type="molecule type" value="Genomic_DNA"/>
</dbReference>
<dbReference type="Gene3D" id="3.20.20.70">
    <property type="entry name" value="Aldolase class I"/>
    <property type="match status" value="1"/>
</dbReference>
<reference evidence="10 11" key="1">
    <citation type="submission" date="2017-10" db="EMBL/GenBank/DDBJ databases">
        <title>Complete Genome Sequence of Faecalibacterium prausnitzii isolated from the gut of healthy adult Indian.</title>
        <authorList>
            <person name="Bag S."/>
            <person name="Ghosh T.S."/>
            <person name="Das B."/>
        </authorList>
    </citation>
    <scope>NUCLEOTIDE SEQUENCE [LARGE SCALE GENOMIC DNA]</scope>
    <source>
        <strain evidence="10 11">Indica</strain>
    </source>
</reference>
<keyword evidence="7" id="KW-0704">Schiff base</keyword>
<gene>
    <name evidence="10" type="ORF">CRH10_11570</name>
</gene>
<evidence type="ECO:0000256" key="7">
    <source>
        <dbReference type="ARBA" id="ARBA00023270"/>
    </source>
</evidence>
<evidence type="ECO:0000256" key="2">
    <source>
        <dbReference type="ARBA" id="ARBA00004736"/>
    </source>
</evidence>
<dbReference type="InterPro" id="IPR000887">
    <property type="entry name" value="Aldlse_KDPG_KHG"/>
</dbReference>
<dbReference type="CDD" id="cd00452">
    <property type="entry name" value="KDPG_aldolase"/>
    <property type="match status" value="1"/>
</dbReference>
<evidence type="ECO:0000256" key="3">
    <source>
        <dbReference type="ARBA" id="ARBA00006906"/>
    </source>
</evidence>
<evidence type="ECO:0000256" key="6">
    <source>
        <dbReference type="ARBA" id="ARBA00023239"/>
    </source>
</evidence>
<organism evidence="10 11">
    <name type="scientific">Faecalibacterium prausnitzii</name>
    <dbReference type="NCBI Taxonomy" id="853"/>
    <lineage>
        <taxon>Bacteria</taxon>
        <taxon>Bacillati</taxon>
        <taxon>Bacillota</taxon>
        <taxon>Clostridia</taxon>
        <taxon>Eubacteriales</taxon>
        <taxon>Oscillospiraceae</taxon>
        <taxon>Faecalibacterium</taxon>
    </lineage>
</organism>
<evidence type="ECO:0000313" key="11">
    <source>
        <dbReference type="Proteomes" id="UP000223709"/>
    </source>
</evidence>
<dbReference type="RefSeq" id="WP_098924631.1">
    <property type="nucleotide sequence ID" value="NZ_CP023819.1"/>
</dbReference>
<proteinExistence type="inferred from homology"/>
<dbReference type="EC" id="4.1.2.14" evidence="5"/>
<dbReference type="InterPro" id="IPR037523">
    <property type="entry name" value="VOC_core"/>
</dbReference>
<dbReference type="SUPFAM" id="SSF51569">
    <property type="entry name" value="Aldolase"/>
    <property type="match status" value="1"/>
</dbReference>
<dbReference type="AlphaFoldDB" id="A0A291TD34"/>
<comment type="catalytic activity">
    <reaction evidence="1">
        <text>2-dehydro-3-deoxy-6-phospho-D-gluconate = D-glyceraldehyde 3-phosphate + pyruvate</text>
        <dbReference type="Rhea" id="RHEA:17089"/>
        <dbReference type="ChEBI" id="CHEBI:15361"/>
        <dbReference type="ChEBI" id="CHEBI:57569"/>
        <dbReference type="ChEBI" id="CHEBI:59776"/>
        <dbReference type="EC" id="4.1.2.14"/>
    </reaction>
</comment>
<evidence type="ECO:0000256" key="8">
    <source>
        <dbReference type="ARBA" id="ARBA00023277"/>
    </source>
</evidence>
<comment type="pathway">
    <text evidence="2">Carbohydrate acid metabolism; 2-dehydro-3-deoxy-D-gluconate degradation; D-glyceraldehyde 3-phosphate and pyruvate from 2-dehydro-3-deoxy-D-gluconate: step 2/2.</text>
</comment>
<dbReference type="PANTHER" id="PTHR30246">
    <property type="entry name" value="2-KETO-3-DEOXY-6-PHOSPHOGLUCONATE ALDOLASE"/>
    <property type="match status" value="1"/>
</dbReference>
<dbReference type="SUPFAM" id="SSF54593">
    <property type="entry name" value="Glyoxalase/Bleomycin resistance protein/Dihydroxybiphenyl dioxygenase"/>
    <property type="match status" value="1"/>
</dbReference>
<dbReference type="Gene3D" id="3.10.180.10">
    <property type="entry name" value="2,3-Dihydroxybiphenyl 1,2-Dioxygenase, domain 1"/>
    <property type="match status" value="1"/>
</dbReference>
<keyword evidence="6" id="KW-0456">Lyase</keyword>
<dbReference type="PROSITE" id="PS00159">
    <property type="entry name" value="ALDOLASE_KDPG_KHG_1"/>
    <property type="match status" value="1"/>
</dbReference>
<dbReference type="PROSITE" id="PS51819">
    <property type="entry name" value="VOC"/>
    <property type="match status" value="1"/>
</dbReference>
<dbReference type="PROSITE" id="PS00160">
    <property type="entry name" value="ALDOLASE_KDPG_KHG_2"/>
    <property type="match status" value="1"/>
</dbReference>
<dbReference type="Pfam" id="PF01081">
    <property type="entry name" value="Aldolase"/>
    <property type="match status" value="1"/>
</dbReference>
<feature type="domain" description="VOC" evidence="9">
    <location>
        <begin position="211"/>
        <end position="320"/>
    </location>
</feature>